<organism evidence="16 17">
    <name type="scientific">Perkinsus olseni</name>
    <name type="common">Perkinsus atlanticus</name>
    <dbReference type="NCBI Taxonomy" id="32597"/>
    <lineage>
        <taxon>Eukaryota</taxon>
        <taxon>Sar</taxon>
        <taxon>Alveolata</taxon>
        <taxon>Perkinsozoa</taxon>
        <taxon>Perkinsea</taxon>
        <taxon>Perkinsida</taxon>
        <taxon>Perkinsidae</taxon>
        <taxon>Perkinsus</taxon>
    </lineage>
</organism>
<dbReference type="Gene3D" id="3.30.450.20">
    <property type="entry name" value="PAS domain"/>
    <property type="match status" value="1"/>
</dbReference>
<dbReference type="SUPFAM" id="SSF52540">
    <property type="entry name" value="P-loop containing nucleoside triphosphate hydrolases"/>
    <property type="match status" value="1"/>
</dbReference>
<dbReference type="SUPFAM" id="SSF55073">
    <property type="entry name" value="Nucleotide cyclase"/>
    <property type="match status" value="1"/>
</dbReference>
<accession>A0A7J6R0D0</accession>
<dbReference type="SMART" id="SM00388">
    <property type="entry name" value="HisKA"/>
    <property type="match status" value="1"/>
</dbReference>
<dbReference type="InterPro" id="IPR003594">
    <property type="entry name" value="HATPase_dom"/>
</dbReference>
<dbReference type="Gene3D" id="4.10.1050.10">
    <property type="entry name" value="At2g23090-like"/>
    <property type="match status" value="1"/>
</dbReference>
<dbReference type="Pfam" id="PF12907">
    <property type="entry name" value="zf-met2"/>
    <property type="match status" value="1"/>
</dbReference>
<keyword evidence="5" id="KW-0808">Transferase</keyword>
<evidence type="ECO:0000256" key="3">
    <source>
        <dbReference type="ARBA" id="ARBA00012438"/>
    </source>
</evidence>
<dbReference type="GO" id="GO:0003677">
    <property type="term" value="F:DNA binding"/>
    <property type="evidence" value="ECO:0007669"/>
    <property type="project" value="InterPro"/>
</dbReference>
<feature type="compositionally biased region" description="Basic and acidic residues" evidence="11">
    <location>
        <begin position="1642"/>
        <end position="1659"/>
    </location>
</feature>
<dbReference type="InterPro" id="IPR050238">
    <property type="entry name" value="DNA_Rep/Repair_Clamp_Loader"/>
</dbReference>
<dbReference type="SMART" id="SM00448">
    <property type="entry name" value="REC"/>
    <property type="match status" value="1"/>
</dbReference>
<dbReference type="Gene3D" id="1.10.287.130">
    <property type="match status" value="1"/>
</dbReference>
<dbReference type="PRINTS" id="PR00344">
    <property type="entry name" value="BCTRLSENSOR"/>
</dbReference>
<feature type="domain" description="PAS" evidence="14">
    <location>
        <begin position="28"/>
        <end position="67"/>
    </location>
</feature>
<dbReference type="InterPro" id="IPR011006">
    <property type="entry name" value="CheY-like_superfamily"/>
</dbReference>
<keyword evidence="7" id="KW-0547">Nucleotide-binding</keyword>
<comment type="similarity">
    <text evidence="2">Belongs to the activator 1 small subunits family.</text>
</comment>
<dbReference type="Gene3D" id="1.10.8.60">
    <property type="match status" value="1"/>
</dbReference>
<dbReference type="Proteomes" id="UP000553632">
    <property type="component" value="Unassembled WGS sequence"/>
</dbReference>
<evidence type="ECO:0000256" key="1">
    <source>
        <dbReference type="ARBA" id="ARBA00000085"/>
    </source>
</evidence>
<dbReference type="InterPro" id="IPR003593">
    <property type="entry name" value="AAA+_ATPase"/>
</dbReference>
<dbReference type="PROSITE" id="PS50112">
    <property type="entry name" value="PAS"/>
    <property type="match status" value="1"/>
</dbReference>
<dbReference type="GO" id="GO:0006281">
    <property type="term" value="P:DNA repair"/>
    <property type="evidence" value="ECO:0007669"/>
    <property type="project" value="TreeGrafter"/>
</dbReference>
<evidence type="ECO:0000256" key="10">
    <source>
        <dbReference type="PROSITE-ProRule" id="PRU00169"/>
    </source>
</evidence>
<dbReference type="SUPFAM" id="SSF52172">
    <property type="entry name" value="CheY-like"/>
    <property type="match status" value="1"/>
</dbReference>
<dbReference type="SUPFAM" id="SSF47384">
    <property type="entry name" value="Homodimeric domain of signal transducing histidine kinase"/>
    <property type="match status" value="1"/>
</dbReference>
<evidence type="ECO:0000256" key="9">
    <source>
        <dbReference type="ARBA" id="ARBA00022840"/>
    </source>
</evidence>
<dbReference type="Pfam" id="PF02518">
    <property type="entry name" value="HATPase_c"/>
    <property type="match status" value="1"/>
</dbReference>
<dbReference type="InterPro" id="IPR000014">
    <property type="entry name" value="PAS"/>
</dbReference>
<dbReference type="SMART" id="SM00387">
    <property type="entry name" value="HATPase_c"/>
    <property type="match status" value="1"/>
</dbReference>
<dbReference type="EMBL" id="JABANO010029156">
    <property type="protein sequence ID" value="KAF4714017.1"/>
    <property type="molecule type" value="Genomic_DNA"/>
</dbReference>
<dbReference type="Gene3D" id="3.40.50.300">
    <property type="entry name" value="P-loop containing nucleotide triphosphate hydrolases"/>
    <property type="match status" value="1"/>
</dbReference>
<feature type="region of interest" description="Disordered" evidence="11">
    <location>
        <begin position="1641"/>
        <end position="1665"/>
    </location>
</feature>
<dbReference type="Pfam" id="PF00989">
    <property type="entry name" value="PAS"/>
    <property type="match status" value="1"/>
</dbReference>
<dbReference type="NCBIfam" id="TIGR00229">
    <property type="entry name" value="sensory_box"/>
    <property type="match status" value="1"/>
</dbReference>
<evidence type="ECO:0000259" key="13">
    <source>
        <dbReference type="PROSITE" id="PS50110"/>
    </source>
</evidence>
<dbReference type="GO" id="GO:0003689">
    <property type="term" value="F:DNA clamp loader activity"/>
    <property type="evidence" value="ECO:0007669"/>
    <property type="project" value="TreeGrafter"/>
</dbReference>
<feature type="region of interest" description="Disordered" evidence="11">
    <location>
        <begin position="400"/>
        <end position="424"/>
    </location>
</feature>
<comment type="catalytic activity">
    <reaction evidence="1">
        <text>ATP + protein L-histidine = ADP + protein N-phospho-L-histidine.</text>
        <dbReference type="EC" id="2.7.13.3"/>
    </reaction>
</comment>
<name>A0A7J6R0D0_PEROL</name>
<keyword evidence="17" id="KW-1185">Reference proteome</keyword>
<evidence type="ECO:0000256" key="8">
    <source>
        <dbReference type="ARBA" id="ARBA00022777"/>
    </source>
</evidence>
<dbReference type="SMART" id="SM00044">
    <property type="entry name" value="CYCc"/>
    <property type="match status" value="1"/>
</dbReference>
<evidence type="ECO:0000313" key="17">
    <source>
        <dbReference type="Proteomes" id="UP000553632"/>
    </source>
</evidence>
<dbReference type="InterPro" id="IPR027417">
    <property type="entry name" value="P-loop_NTPase"/>
</dbReference>
<feature type="domain" description="Guanylate cyclase" evidence="15">
    <location>
        <begin position="663"/>
        <end position="793"/>
    </location>
</feature>
<dbReference type="SUPFAM" id="SSF48019">
    <property type="entry name" value="post-AAA+ oligomerization domain-like"/>
    <property type="match status" value="1"/>
</dbReference>
<dbReference type="InterPro" id="IPR013748">
    <property type="entry name" value="Rep_factorC_C"/>
</dbReference>
<dbReference type="InterPro" id="IPR026939">
    <property type="entry name" value="ZNF706/At2g23090_sf"/>
</dbReference>
<dbReference type="GO" id="GO:0006261">
    <property type="term" value="P:DNA-templated DNA replication"/>
    <property type="evidence" value="ECO:0007669"/>
    <property type="project" value="TreeGrafter"/>
</dbReference>
<dbReference type="Gene3D" id="3.40.50.2300">
    <property type="match status" value="1"/>
</dbReference>
<evidence type="ECO:0000259" key="14">
    <source>
        <dbReference type="PROSITE" id="PS50112"/>
    </source>
</evidence>
<feature type="domain" description="Response regulatory" evidence="13">
    <location>
        <begin position="494"/>
        <end position="616"/>
    </location>
</feature>
<dbReference type="GO" id="GO:0006355">
    <property type="term" value="P:regulation of DNA-templated transcription"/>
    <property type="evidence" value="ECO:0007669"/>
    <property type="project" value="InterPro"/>
</dbReference>
<dbReference type="InterPro" id="IPR003661">
    <property type="entry name" value="HisK_dim/P_dom"/>
</dbReference>
<evidence type="ECO:0000256" key="11">
    <source>
        <dbReference type="SAM" id="MobiDB-lite"/>
    </source>
</evidence>
<comment type="caution">
    <text evidence="16">The sequence shown here is derived from an EMBL/GenBank/DDBJ whole genome shotgun (WGS) entry which is preliminary data.</text>
</comment>
<sequence length="1718" mass="186865">MFHSISRQIPSLRTMTASGPYWDGVQGLMDNLTDMMVLADKKGNIVHANAAVEIITGHVAADLIGQNVTVLMADEFAVNHQNSVDSFVSKTDSNRKEGLRRKNSFTVCKVVRPIKGQLKKKDGSVISVEMVISHLSEEPRSQDYFLMAHIKDLTKQEMAERQQQDFLAGVAHELRTPLNGIIGLSDALIKTEQNKGRTKHLKMINSCGVRLVGLVNMIMDVSALRDGKMQLNLTKTVNCNEICEEVWELMNMAVDKNGKKIKKQSVDLQIDCDPDLPLIEGDKERLSQVIFNLVNNALKFTPSGFVRIGSKFEEETGNLLLCVADSGQGIKKENLTKIFEAFGQEEEGKGGGLGLGLAICTKVSELHGGKIWVESELGKGSQFYVRLPQRIADEVKVAGGAHEGGKTPAASAFQTAQMESAGPRSIWTRARSFASDARMAKRHSSATKGLLSAGGEDDDGDEDAASGADVDDEFGEVTLLEEAQRRLADAGSINVLSCDDVVKNHEGLEKILDKDAGFEYKRSLDGYDCIETLETCALPDILLISGDMTTKSVGGMTGFEVLDIVRREFQLSLPVIMITNELTDDGKLGAVKHFANDVVQRSVEKEELSARIQSLVVRKLMDDISYERKVNNEMMQRTLPKNVLASISKNEGSLVANKFESVTFLYGMMKEFEIIQEIVPISQLCVLLNKMTTVFDLFLKPRDVFRVEMDGCGVLVVCGHDRQEEHVENILAYGKDVLGGLAQSNIKVAGKSVEFLVGVATGPSYGGLIVGSGHSMPSYSFFGETADLAKHMAITGIGNHVHCTETTKVEIDKEYEGSGLYEFEERGTLGAKESGQGGVRTFLMKESVEEDLTQYKSSTLDITLMNGLAGGHGGGGSGADAVAEFEYQVKELEYRIKVMKGTTDESHMLETELKAKGKVCPSALLSIAEPIECLLDSLSSAVGGPKEGSGDLVPPVCEQLQSLASEMASACTVVDAANSSLRTCNKVAQRANVMVDSGTGQRMALTAEQGESMAAILGDVIQAVNIASGEIPEGEDGPPNIVELADEMASIQQVVDQLANQYSTLMLFVQQQKMSLGPAATTPVSADAFSSVSRMNMLASNAIGGGGGMDVMLQQQLMVKDTEIRTANQTITELNSQMAKFQSGDIDVGGLTREIVKLKTDIAQKDMMLQQCAGGGGFGGLGMGVNSADASGGAASQEVYQELLLTQQDCRHLQLELEWRVENAVFACKRELREAQLLLSEQERQLRHQEIRLHGMSGGSPAAKSANLTASGAWVRPLAAPTSADAASLRPAKVGDLAHQPEVVSALKEAVGTGNLPHLLFYGPPGNGKTSAILALARELFGPDLWRDRVLELNASDERGIDVIRDKVKKFAQISVRAVAPGSGRSVPPFKIIVLDEADSMTKDAQAALRRIIENYTQVTRFCIICNYVSRIIEPLQSRCAKFRFEPLSDDSQRTRLEHIASCEDVLLAEGAMGALLETSDGDLRTAINTLQMVSSCLAKDGDGAVTVEDILEASGSVPAEVSAKLIEGLKNVSSRKDPWSTLVALCDTLVLREGYNCMQLVEQLVTRVVGDAELNDLQKAKMLRWLAAEDYRLRSGCDERIGLINLAVQLRDIFMHPSGGDRGRRPEVFRRPFCSAMTRGNQRDKDRQRALARKDKMSRGGTSQIEANQKALGIICTVCRQQFMVTQKRSQLEQHIQSKHDGKKSFDECFPDWHGKN</sequence>
<evidence type="ECO:0000259" key="12">
    <source>
        <dbReference type="PROSITE" id="PS50109"/>
    </source>
</evidence>
<dbReference type="CDD" id="cd00130">
    <property type="entry name" value="PAS"/>
    <property type="match status" value="1"/>
</dbReference>
<comment type="caution">
    <text evidence="10">Lacks conserved residue(s) required for the propagation of feature annotation.</text>
</comment>
<dbReference type="InterPro" id="IPR008921">
    <property type="entry name" value="DNA_pol3_clamp-load_cplx_C"/>
</dbReference>
<dbReference type="FunFam" id="3.30.565.10:FF:000006">
    <property type="entry name" value="Sensor histidine kinase WalK"/>
    <property type="match status" value="1"/>
</dbReference>
<dbReference type="SUPFAM" id="SSF118359">
    <property type="entry name" value="Expressed protein At2g23090/F21P24.15"/>
    <property type="match status" value="1"/>
</dbReference>
<evidence type="ECO:0000256" key="7">
    <source>
        <dbReference type="ARBA" id="ARBA00022741"/>
    </source>
</evidence>
<dbReference type="InterPro" id="IPR001054">
    <property type="entry name" value="A/G_cyclase"/>
</dbReference>
<evidence type="ECO:0000259" key="15">
    <source>
        <dbReference type="PROSITE" id="PS50125"/>
    </source>
</evidence>
<dbReference type="GO" id="GO:0005663">
    <property type="term" value="C:DNA replication factor C complex"/>
    <property type="evidence" value="ECO:0007669"/>
    <property type="project" value="TreeGrafter"/>
</dbReference>
<evidence type="ECO:0000256" key="2">
    <source>
        <dbReference type="ARBA" id="ARBA00005378"/>
    </source>
</evidence>
<dbReference type="InterPro" id="IPR039438">
    <property type="entry name" value="At2g23090-like_Znf"/>
</dbReference>
<dbReference type="SUPFAM" id="SSF55874">
    <property type="entry name" value="ATPase domain of HSP90 chaperone/DNA topoisomerase II/histidine kinase"/>
    <property type="match status" value="1"/>
</dbReference>
<dbReference type="Pfam" id="PF00211">
    <property type="entry name" value="Guanylate_cyc"/>
    <property type="match status" value="1"/>
</dbReference>
<dbReference type="CDD" id="cd00009">
    <property type="entry name" value="AAA"/>
    <property type="match status" value="1"/>
</dbReference>
<dbReference type="InterPro" id="IPR047854">
    <property type="entry name" value="RFC_lid"/>
</dbReference>
<dbReference type="InterPro" id="IPR001789">
    <property type="entry name" value="Sig_transdc_resp-reg_receiver"/>
</dbReference>
<gene>
    <name evidence="16" type="ORF">FOZ63_011044</name>
</gene>
<evidence type="ECO:0000256" key="4">
    <source>
        <dbReference type="ARBA" id="ARBA00022553"/>
    </source>
</evidence>
<dbReference type="InterPro" id="IPR007513">
    <property type="entry name" value="SERF-like_N"/>
</dbReference>
<dbReference type="GO" id="GO:0000155">
    <property type="term" value="F:phosphorelay sensor kinase activity"/>
    <property type="evidence" value="ECO:0007669"/>
    <property type="project" value="InterPro"/>
</dbReference>
<dbReference type="PROSITE" id="PS50125">
    <property type="entry name" value="GUANYLATE_CYCLASE_2"/>
    <property type="match status" value="1"/>
</dbReference>
<dbReference type="InterPro" id="IPR003959">
    <property type="entry name" value="ATPase_AAA_core"/>
</dbReference>
<dbReference type="Pfam" id="PF04419">
    <property type="entry name" value="SERF-like_N"/>
    <property type="match status" value="1"/>
</dbReference>
<dbReference type="InterPro" id="IPR035965">
    <property type="entry name" value="PAS-like_dom_sf"/>
</dbReference>
<dbReference type="PANTHER" id="PTHR11669">
    <property type="entry name" value="REPLICATION FACTOR C / DNA POLYMERASE III GAMMA-TAU SUBUNIT"/>
    <property type="match status" value="1"/>
</dbReference>
<evidence type="ECO:0000313" key="16">
    <source>
        <dbReference type="EMBL" id="KAF4714017.1"/>
    </source>
</evidence>
<dbReference type="InterPro" id="IPR036890">
    <property type="entry name" value="HATPase_C_sf"/>
</dbReference>
<dbReference type="InterPro" id="IPR013767">
    <property type="entry name" value="PAS_fold"/>
</dbReference>
<feature type="compositionally biased region" description="Acidic residues" evidence="11">
    <location>
        <begin position="455"/>
        <end position="468"/>
    </location>
</feature>
<dbReference type="SMART" id="SM00382">
    <property type="entry name" value="AAA"/>
    <property type="match status" value="1"/>
</dbReference>
<dbReference type="SUPFAM" id="SSF55785">
    <property type="entry name" value="PYP-like sensor domain (PAS domain)"/>
    <property type="match status" value="1"/>
</dbReference>
<protein>
    <recommendedName>
        <fullName evidence="3">histidine kinase</fullName>
        <ecNumber evidence="3">2.7.13.3</ecNumber>
    </recommendedName>
</protein>
<keyword evidence="6" id="KW-0235">DNA replication</keyword>
<dbReference type="CDD" id="cd00082">
    <property type="entry name" value="HisKA"/>
    <property type="match status" value="1"/>
</dbReference>
<dbReference type="PROSITE" id="PS50109">
    <property type="entry name" value="HIS_KIN"/>
    <property type="match status" value="1"/>
</dbReference>
<feature type="region of interest" description="Disordered" evidence="11">
    <location>
        <begin position="445"/>
        <end position="468"/>
    </location>
</feature>
<dbReference type="EC" id="2.7.13.3" evidence="3"/>
<dbReference type="InterPro" id="IPR005467">
    <property type="entry name" value="His_kinase_dom"/>
</dbReference>
<keyword evidence="9" id="KW-0067">ATP-binding</keyword>
<dbReference type="Pfam" id="PF00072">
    <property type="entry name" value="Response_reg"/>
    <property type="match status" value="1"/>
</dbReference>
<dbReference type="InterPro" id="IPR029787">
    <property type="entry name" value="Nucleotide_cyclase"/>
</dbReference>
<dbReference type="InterPro" id="IPR004358">
    <property type="entry name" value="Sig_transdc_His_kin-like_C"/>
</dbReference>
<dbReference type="PANTHER" id="PTHR11669:SF20">
    <property type="entry name" value="REPLICATION FACTOR C SUBUNIT 4"/>
    <property type="match status" value="1"/>
</dbReference>
<dbReference type="InterPro" id="IPR036097">
    <property type="entry name" value="HisK_dim/P_sf"/>
</dbReference>
<dbReference type="GO" id="GO:0016887">
    <property type="term" value="F:ATP hydrolysis activity"/>
    <property type="evidence" value="ECO:0007669"/>
    <property type="project" value="InterPro"/>
</dbReference>
<dbReference type="Gene3D" id="3.30.70.1230">
    <property type="entry name" value="Nucleotide cyclase"/>
    <property type="match status" value="1"/>
</dbReference>
<dbReference type="Gene3D" id="3.30.565.10">
    <property type="entry name" value="Histidine kinase-like ATPase, C-terminal domain"/>
    <property type="match status" value="1"/>
</dbReference>
<dbReference type="Pfam" id="PF00004">
    <property type="entry name" value="AAA"/>
    <property type="match status" value="1"/>
</dbReference>
<dbReference type="CDD" id="cd18140">
    <property type="entry name" value="HLD_clamp_RFC"/>
    <property type="match status" value="1"/>
</dbReference>
<dbReference type="GO" id="GO:0005634">
    <property type="term" value="C:nucleus"/>
    <property type="evidence" value="ECO:0007669"/>
    <property type="project" value="TreeGrafter"/>
</dbReference>
<dbReference type="Gene3D" id="1.20.272.10">
    <property type="match status" value="1"/>
</dbReference>
<dbReference type="GO" id="GO:0005524">
    <property type="term" value="F:ATP binding"/>
    <property type="evidence" value="ECO:0007669"/>
    <property type="project" value="UniProtKB-KW"/>
</dbReference>
<dbReference type="Pfam" id="PF00512">
    <property type="entry name" value="HisKA"/>
    <property type="match status" value="1"/>
</dbReference>
<proteinExistence type="inferred from homology"/>
<dbReference type="PROSITE" id="PS50110">
    <property type="entry name" value="RESPONSE_REGULATORY"/>
    <property type="match status" value="1"/>
</dbReference>
<evidence type="ECO:0000256" key="6">
    <source>
        <dbReference type="ARBA" id="ARBA00022705"/>
    </source>
</evidence>
<evidence type="ECO:0000256" key="5">
    <source>
        <dbReference type="ARBA" id="ARBA00022679"/>
    </source>
</evidence>
<dbReference type="Pfam" id="PF08542">
    <property type="entry name" value="Rep_fac_C"/>
    <property type="match status" value="1"/>
</dbReference>
<feature type="domain" description="Histidine kinase" evidence="12">
    <location>
        <begin position="169"/>
        <end position="391"/>
    </location>
</feature>
<keyword evidence="4" id="KW-0597">Phosphoprotein</keyword>
<reference evidence="16 17" key="1">
    <citation type="submission" date="2020-04" db="EMBL/GenBank/DDBJ databases">
        <title>Perkinsus olseni comparative genomics.</title>
        <authorList>
            <person name="Bogema D.R."/>
        </authorList>
    </citation>
    <scope>NUCLEOTIDE SEQUENCE [LARGE SCALE GENOMIC DNA]</scope>
    <source>
        <strain evidence="16 17">ATCC PRA-207</strain>
    </source>
</reference>
<keyword evidence="8" id="KW-0418">Kinase</keyword>
<dbReference type="GO" id="GO:0009190">
    <property type="term" value="P:cyclic nucleotide biosynthetic process"/>
    <property type="evidence" value="ECO:0007669"/>
    <property type="project" value="InterPro"/>
</dbReference>
<dbReference type="FunFam" id="3.40.50.300:FF:000129">
    <property type="entry name" value="Replication factor C subunit 5"/>
    <property type="match status" value="1"/>
</dbReference>